<sequence length="653" mass="73498">MLIKRIVREKLDICLSIFSEYKMLVYALILIFFFSLFLAQKDYLALGKNSSPSDQTVEVTKHVKSKVSFTSSKVYSLLLKIDANANASSNEFTDIKLVSDKKVLYSTRIRNNVALSQDGPNGVGTNFILNNKKGLSVDKGKIYEVVMTTNAIKGHYMTAHTDNNGFIWNNVIYNWIPKEMLAKLLIGFQTIIAIIIFGILKFTNRKKRKLKIENIFLLISVVLVTLYTFLVPAFRVPDEFGHFVRVYGILHGNLLVPLSGNLTVPHNLIPVLDPVNNTLYETLKNFNVQLSSNKTNMNIVNMALYSPQSYIFQLFGMGTTSLFTKNPFILLYSSRLITGFCCTSILYLCIKFIPFGKKTLVVCSLLPMNIAERASLSADGFTYVIVIAVFTFALYVSFRKENMGKKLIGLMYILLFFLASCKVIYFIIGGIIILIPNKKFGSFSKGLIHKTAGVLFVGLTAVGWLKIASKYLVNTQGGSSSSEKVSYIIHHPFWYIELMNKTLWMNLQNYTGQLLTGPLGALNIEINYGLTILIAFVLLRTIYIEKESIKSISIDFIRKNYINLICLLNIVLIFTSLFIQWTQVTGNIGDTASIIGIQGRYFLPILPLFLIAQLVPKNINGLEIQTIENRNMIFFAALINILVLANIFTSLSV</sequence>
<evidence type="ECO:0000256" key="1">
    <source>
        <dbReference type="SAM" id="Phobius"/>
    </source>
</evidence>
<keyword evidence="1" id="KW-0472">Membrane</keyword>
<dbReference type="RefSeq" id="WP_235720327.1">
    <property type="nucleotide sequence ID" value="NZ_AKKT01000108.1"/>
</dbReference>
<feature type="transmembrane region" description="Helical" evidence="1">
    <location>
        <begin position="329"/>
        <end position="350"/>
    </location>
</feature>
<feature type="transmembrane region" description="Helical" evidence="1">
    <location>
        <begin position="601"/>
        <end position="619"/>
    </location>
</feature>
<feature type="transmembrane region" description="Helical" evidence="1">
    <location>
        <begin position="215"/>
        <end position="234"/>
    </location>
</feature>
<dbReference type="AlphaFoldDB" id="A0A0R2E6G8"/>
<reference evidence="2 3" key="1">
    <citation type="journal article" date="2015" name="Genome Announc.">
        <title>Expanding the biotechnology potential of lactobacilli through comparative genomics of 213 strains and associated genera.</title>
        <authorList>
            <person name="Sun Z."/>
            <person name="Harris H.M."/>
            <person name="McCann A."/>
            <person name="Guo C."/>
            <person name="Argimon S."/>
            <person name="Zhang W."/>
            <person name="Yang X."/>
            <person name="Jeffery I.B."/>
            <person name="Cooney J.C."/>
            <person name="Kagawa T.F."/>
            <person name="Liu W."/>
            <person name="Song Y."/>
            <person name="Salvetti E."/>
            <person name="Wrobel A."/>
            <person name="Rasinkangas P."/>
            <person name="Parkhill J."/>
            <person name="Rea M.C."/>
            <person name="O'Sullivan O."/>
            <person name="Ritari J."/>
            <person name="Douillard F.P."/>
            <person name="Paul Ross R."/>
            <person name="Yang R."/>
            <person name="Briner A.E."/>
            <person name="Felis G.E."/>
            <person name="de Vos W.M."/>
            <person name="Barrangou R."/>
            <person name="Klaenhammer T.R."/>
            <person name="Caufield P.W."/>
            <person name="Cui Y."/>
            <person name="Zhang H."/>
            <person name="O'Toole P.W."/>
        </authorList>
    </citation>
    <scope>NUCLEOTIDE SEQUENCE [LARGE SCALE GENOMIC DNA]</scope>
    <source>
        <strain evidence="2 3">DSM 20444</strain>
    </source>
</reference>
<dbReference type="Pfam" id="PF09913">
    <property type="entry name" value="DUF2142"/>
    <property type="match status" value="1"/>
</dbReference>
<keyword evidence="3" id="KW-1185">Reference proteome</keyword>
<feature type="transmembrane region" description="Helical" evidence="1">
    <location>
        <begin position="21"/>
        <end position="39"/>
    </location>
</feature>
<feature type="transmembrane region" description="Helical" evidence="1">
    <location>
        <begin position="184"/>
        <end position="203"/>
    </location>
</feature>
<organism evidence="2 3">
    <name type="scientific">Liquorilactobacillus mali KCTC 3596 = DSM 20444</name>
    <dbReference type="NCBI Taxonomy" id="1046596"/>
    <lineage>
        <taxon>Bacteria</taxon>
        <taxon>Bacillati</taxon>
        <taxon>Bacillota</taxon>
        <taxon>Bacilli</taxon>
        <taxon>Lactobacillales</taxon>
        <taxon>Lactobacillaceae</taxon>
        <taxon>Liquorilactobacillus</taxon>
    </lineage>
</organism>
<accession>A0A0R2E6G8</accession>
<feature type="transmembrane region" description="Helical" evidence="1">
    <location>
        <begin position="447"/>
        <end position="465"/>
    </location>
</feature>
<dbReference type="Proteomes" id="UP000050898">
    <property type="component" value="Unassembled WGS sequence"/>
</dbReference>
<feature type="transmembrane region" description="Helical" evidence="1">
    <location>
        <begin position="380"/>
        <end position="398"/>
    </location>
</feature>
<protein>
    <recommendedName>
        <fullName evidence="4">DUF2142 domain-containing protein</fullName>
    </recommendedName>
</protein>
<feature type="transmembrane region" description="Helical" evidence="1">
    <location>
        <begin position="631"/>
        <end position="651"/>
    </location>
</feature>
<feature type="transmembrane region" description="Helical" evidence="1">
    <location>
        <begin position="410"/>
        <end position="435"/>
    </location>
</feature>
<evidence type="ECO:0000313" key="3">
    <source>
        <dbReference type="Proteomes" id="UP000050898"/>
    </source>
</evidence>
<comment type="caution">
    <text evidence="2">The sequence shown here is derived from an EMBL/GenBank/DDBJ whole genome shotgun (WGS) entry which is preliminary data.</text>
</comment>
<keyword evidence="1" id="KW-1133">Transmembrane helix</keyword>
<feature type="transmembrane region" description="Helical" evidence="1">
    <location>
        <begin position="560"/>
        <end position="581"/>
    </location>
</feature>
<gene>
    <name evidence="2" type="ORF">FD00_GL002294</name>
</gene>
<evidence type="ECO:0008006" key="4">
    <source>
        <dbReference type="Google" id="ProtNLM"/>
    </source>
</evidence>
<dbReference type="EMBL" id="AYYH01000074">
    <property type="protein sequence ID" value="KRN08407.1"/>
    <property type="molecule type" value="Genomic_DNA"/>
</dbReference>
<dbReference type="PATRIC" id="fig|1046596.6.peg.2409"/>
<proteinExistence type="predicted"/>
<evidence type="ECO:0000313" key="2">
    <source>
        <dbReference type="EMBL" id="KRN08407.1"/>
    </source>
</evidence>
<name>A0A0R2E6G8_9LACO</name>
<feature type="transmembrane region" description="Helical" evidence="1">
    <location>
        <begin position="519"/>
        <end position="539"/>
    </location>
</feature>
<keyword evidence="1" id="KW-0812">Transmembrane</keyword>
<dbReference type="InterPro" id="IPR018674">
    <property type="entry name" value="DUF2142_membrane"/>
</dbReference>